<keyword evidence="1" id="KW-0812">Transmembrane</keyword>
<organism evidence="2 3">
    <name type="scientific">Roridomyces roridus</name>
    <dbReference type="NCBI Taxonomy" id="1738132"/>
    <lineage>
        <taxon>Eukaryota</taxon>
        <taxon>Fungi</taxon>
        <taxon>Dikarya</taxon>
        <taxon>Basidiomycota</taxon>
        <taxon>Agaricomycotina</taxon>
        <taxon>Agaricomycetes</taxon>
        <taxon>Agaricomycetidae</taxon>
        <taxon>Agaricales</taxon>
        <taxon>Marasmiineae</taxon>
        <taxon>Mycenaceae</taxon>
        <taxon>Roridomyces</taxon>
    </lineage>
</organism>
<reference evidence="2" key="1">
    <citation type="submission" date="2023-03" db="EMBL/GenBank/DDBJ databases">
        <title>Massive genome expansion in bonnet fungi (Mycena s.s.) driven by repeated elements and novel gene families across ecological guilds.</title>
        <authorList>
            <consortium name="Lawrence Berkeley National Laboratory"/>
            <person name="Harder C.B."/>
            <person name="Miyauchi S."/>
            <person name="Viragh M."/>
            <person name="Kuo A."/>
            <person name="Thoen E."/>
            <person name="Andreopoulos B."/>
            <person name="Lu D."/>
            <person name="Skrede I."/>
            <person name="Drula E."/>
            <person name="Henrissat B."/>
            <person name="Morin E."/>
            <person name="Kohler A."/>
            <person name="Barry K."/>
            <person name="LaButti K."/>
            <person name="Morin E."/>
            <person name="Salamov A."/>
            <person name="Lipzen A."/>
            <person name="Mereny Z."/>
            <person name="Hegedus B."/>
            <person name="Baldrian P."/>
            <person name="Stursova M."/>
            <person name="Weitz H."/>
            <person name="Taylor A."/>
            <person name="Grigoriev I.V."/>
            <person name="Nagy L.G."/>
            <person name="Martin F."/>
            <person name="Kauserud H."/>
        </authorList>
    </citation>
    <scope>NUCLEOTIDE SEQUENCE</scope>
    <source>
        <strain evidence="2">9284</strain>
    </source>
</reference>
<evidence type="ECO:0000313" key="2">
    <source>
        <dbReference type="EMBL" id="KAJ7641372.1"/>
    </source>
</evidence>
<accession>A0AAD7FW60</accession>
<name>A0AAD7FW60_9AGAR</name>
<keyword evidence="1" id="KW-1133">Transmembrane helix</keyword>
<dbReference type="Proteomes" id="UP001221142">
    <property type="component" value="Unassembled WGS sequence"/>
</dbReference>
<dbReference type="AlphaFoldDB" id="A0AAD7FW60"/>
<protein>
    <submittedName>
        <fullName evidence="2">Uncharacterized protein</fullName>
    </submittedName>
</protein>
<proteinExistence type="predicted"/>
<dbReference type="EMBL" id="JARKIF010000004">
    <property type="protein sequence ID" value="KAJ7641372.1"/>
    <property type="molecule type" value="Genomic_DNA"/>
</dbReference>
<sequence length="165" mass="17786">MKEVISHSPCNARHAPLAFASVSLLGFLGGGIITPFSSPDPRRRTMPNWRCRCCSSNAPISFPMFSIHESTSCKKVASVGEVGVLGESDGLVGAMVCAETAAAERDLSWVGPWWFASDEPRFIDRNDLAADWVAAVAMNWVIESIRCPISSTEDAGPERCGQRVG</sequence>
<comment type="caution">
    <text evidence="2">The sequence shown here is derived from an EMBL/GenBank/DDBJ whole genome shotgun (WGS) entry which is preliminary data.</text>
</comment>
<keyword evidence="3" id="KW-1185">Reference proteome</keyword>
<feature type="transmembrane region" description="Helical" evidence="1">
    <location>
        <begin position="17"/>
        <end position="36"/>
    </location>
</feature>
<evidence type="ECO:0000313" key="3">
    <source>
        <dbReference type="Proteomes" id="UP001221142"/>
    </source>
</evidence>
<gene>
    <name evidence="2" type="ORF">FB45DRAFT_356115</name>
</gene>
<keyword evidence="1" id="KW-0472">Membrane</keyword>
<evidence type="ECO:0000256" key="1">
    <source>
        <dbReference type="SAM" id="Phobius"/>
    </source>
</evidence>